<dbReference type="CDD" id="cd07477">
    <property type="entry name" value="Peptidases_S8_Subtilisin_subset"/>
    <property type="match status" value="1"/>
</dbReference>
<feature type="active site" description="Charge relay system" evidence="6">
    <location>
        <position position="157"/>
    </location>
</feature>
<protein>
    <submittedName>
        <fullName evidence="9">Minor extracellular protease Epr</fullName>
        <ecNumber evidence="9">3.4.21.-</ecNumber>
    </submittedName>
</protein>
<evidence type="ECO:0000256" key="7">
    <source>
        <dbReference type="SAM" id="SignalP"/>
    </source>
</evidence>
<dbReference type="EC" id="3.4.21.-" evidence="9"/>
<keyword evidence="2 6" id="KW-0645">Protease</keyword>
<evidence type="ECO:0000259" key="8">
    <source>
        <dbReference type="Pfam" id="PF00082"/>
    </source>
</evidence>
<dbReference type="InterPro" id="IPR037045">
    <property type="entry name" value="S8pro/Inhibitor_I9_sf"/>
</dbReference>
<dbReference type="InterPro" id="IPR015500">
    <property type="entry name" value="Peptidase_S8_subtilisin-rel"/>
</dbReference>
<feature type="chain" id="PRO_5038722043" evidence="7">
    <location>
        <begin position="24"/>
        <end position="380"/>
    </location>
</feature>
<feature type="active site" description="Charge relay system" evidence="6">
    <location>
        <position position="313"/>
    </location>
</feature>
<keyword evidence="7" id="KW-0732">Signal</keyword>
<dbReference type="InterPro" id="IPR036852">
    <property type="entry name" value="Peptidase_S8/S53_dom_sf"/>
</dbReference>
<dbReference type="Gene3D" id="3.40.50.200">
    <property type="entry name" value="Peptidase S8/S53 domain"/>
    <property type="match status" value="1"/>
</dbReference>
<feature type="signal peptide" evidence="7">
    <location>
        <begin position="1"/>
        <end position="23"/>
    </location>
</feature>
<reference evidence="9 10" key="1">
    <citation type="journal article" date="2020" name="Int. J. Med. Microbiol.">
        <title>Discovery of Paenibacillus larvae ERIC V: Phenotypic and genomic comparison to genotypes ERIC I-IV reveal different inventories of virulence factors which correlate with epidemiological prevalences of American Foulbrood.</title>
        <authorList>
            <person name="Beims H."/>
            <person name="Bunk B."/>
            <person name="Erler S."/>
            <person name="Mohr K.I."/>
            <person name="Sproer C."/>
            <person name="Pradella S."/>
            <person name="Gunther G."/>
            <person name="Rohde M."/>
            <person name="von der Ohe W."/>
            <person name="Steinert M."/>
        </authorList>
    </citation>
    <scope>NUCLEOTIDE SEQUENCE [LARGE SCALE GENOMIC DNA]</scope>
    <source>
        <strain evidence="9">Eric_V</strain>
    </source>
</reference>
<comment type="similarity">
    <text evidence="1 6">Belongs to the peptidase S8 family.</text>
</comment>
<dbReference type="InterPro" id="IPR034202">
    <property type="entry name" value="Subtilisin_Carlsberg-like"/>
</dbReference>
<keyword evidence="5 6" id="KW-0720">Serine protease</keyword>
<keyword evidence="4 6" id="KW-0378">Hydrolase</keyword>
<dbReference type="RefSeq" id="WP_172423649.1">
    <property type="nucleotide sequence ID" value="NZ_CP019717.1"/>
</dbReference>
<sequence>MKKFLGLFLTLFTLLGMYQNANAEIIKKADYLILFKNEIDEKFIIVENGGTIKETFPNISAVKAEFAYNPNVILENNKKIKRVEQDRVVKAQDSHQNKISNLKFPVKNQEKKTELTGKGVSVAILDTGIDKDHKALRIKDGISFIENNVDFDDDNGHGTHLAGIIAAQYNNRGVAGIAPDVDLYAVKVLDSESNGKYSTVIRGIDWAIEHKIKIVLMSLGGTKKSTFFEDAMTKAYQKGVLLVSSAGNKGYIDDDTITYPAKFDSVIAVGALDKNDSRGFLSSKGAKLELMAPGTDILSTWNNGDYESDSGTSMAAAHVVGVAALLFERDPDLTNWKVREIMNKSAIPLGDPFEYGNGKVSIKNSLKMIDTNTVRIADNP</sequence>
<dbReference type="GO" id="GO:0004252">
    <property type="term" value="F:serine-type endopeptidase activity"/>
    <property type="evidence" value="ECO:0007669"/>
    <property type="project" value="UniProtKB-UniRule"/>
</dbReference>
<dbReference type="InterPro" id="IPR000209">
    <property type="entry name" value="Peptidase_S8/S53_dom"/>
</dbReference>
<dbReference type="SUPFAM" id="SSF52743">
    <property type="entry name" value="Subtilisin-like"/>
    <property type="match status" value="1"/>
</dbReference>
<proteinExistence type="inferred from homology"/>
<dbReference type="SUPFAM" id="SSF54897">
    <property type="entry name" value="Protease propeptides/inhibitors"/>
    <property type="match status" value="1"/>
</dbReference>
<keyword evidence="3" id="KW-0479">Metal-binding</keyword>
<dbReference type="PROSITE" id="PS51892">
    <property type="entry name" value="SUBTILASE"/>
    <property type="match status" value="1"/>
</dbReference>
<dbReference type="Gene3D" id="3.30.70.80">
    <property type="entry name" value="Peptidase S8 propeptide/proteinase inhibitor I9"/>
    <property type="match status" value="1"/>
</dbReference>
<name>A0A6C0QX81_9BACL</name>
<dbReference type="InterPro" id="IPR023827">
    <property type="entry name" value="Peptidase_S8_Asp-AS"/>
</dbReference>
<feature type="domain" description="Peptidase S8/S53" evidence="8">
    <location>
        <begin position="117"/>
        <end position="358"/>
    </location>
</feature>
<dbReference type="PROSITE" id="PS00136">
    <property type="entry name" value="SUBTILASE_ASP"/>
    <property type="match status" value="1"/>
</dbReference>
<evidence type="ECO:0000313" key="9">
    <source>
        <dbReference type="EMBL" id="QHZ53273.1"/>
    </source>
</evidence>
<evidence type="ECO:0000256" key="3">
    <source>
        <dbReference type="ARBA" id="ARBA00022723"/>
    </source>
</evidence>
<evidence type="ECO:0000256" key="2">
    <source>
        <dbReference type="ARBA" id="ARBA00022670"/>
    </source>
</evidence>
<dbReference type="PRINTS" id="PR00723">
    <property type="entry name" value="SUBTILISIN"/>
</dbReference>
<dbReference type="GO" id="GO:0046872">
    <property type="term" value="F:metal ion binding"/>
    <property type="evidence" value="ECO:0007669"/>
    <property type="project" value="UniProtKB-KW"/>
</dbReference>
<evidence type="ECO:0000256" key="6">
    <source>
        <dbReference type="PROSITE-ProRule" id="PRU01240"/>
    </source>
</evidence>
<dbReference type="PANTHER" id="PTHR43806:SF11">
    <property type="entry name" value="CEREVISIN-RELATED"/>
    <property type="match status" value="1"/>
</dbReference>
<dbReference type="PANTHER" id="PTHR43806">
    <property type="entry name" value="PEPTIDASE S8"/>
    <property type="match status" value="1"/>
</dbReference>
<evidence type="ECO:0000256" key="1">
    <source>
        <dbReference type="ARBA" id="ARBA00011073"/>
    </source>
</evidence>
<dbReference type="Pfam" id="PF00082">
    <property type="entry name" value="Peptidase_S8"/>
    <property type="match status" value="1"/>
</dbReference>
<accession>A0A6C0QX81</accession>
<evidence type="ECO:0000256" key="4">
    <source>
        <dbReference type="ARBA" id="ARBA00022801"/>
    </source>
</evidence>
<dbReference type="EMBL" id="CP019717">
    <property type="protein sequence ID" value="QHZ53273.1"/>
    <property type="molecule type" value="Genomic_DNA"/>
</dbReference>
<dbReference type="Proteomes" id="UP000464330">
    <property type="component" value="Chromosome"/>
</dbReference>
<dbReference type="AlphaFoldDB" id="A0A6C0QX81"/>
<dbReference type="GO" id="GO:0006508">
    <property type="term" value="P:proteolysis"/>
    <property type="evidence" value="ECO:0007669"/>
    <property type="project" value="UniProtKB-KW"/>
</dbReference>
<evidence type="ECO:0000313" key="10">
    <source>
        <dbReference type="Proteomes" id="UP000464330"/>
    </source>
</evidence>
<gene>
    <name evidence="9" type="primary">epr_2</name>
    <name evidence="9" type="ORF">ERICV_04212</name>
</gene>
<dbReference type="InterPro" id="IPR050131">
    <property type="entry name" value="Peptidase_S8_subtilisin-like"/>
</dbReference>
<evidence type="ECO:0000256" key="5">
    <source>
        <dbReference type="ARBA" id="ARBA00022825"/>
    </source>
</evidence>
<organism evidence="9 10">
    <name type="scientific">Paenibacillus larvae subsp. larvae</name>
    <dbReference type="NCBI Taxonomy" id="147375"/>
    <lineage>
        <taxon>Bacteria</taxon>
        <taxon>Bacillati</taxon>
        <taxon>Bacillota</taxon>
        <taxon>Bacilli</taxon>
        <taxon>Bacillales</taxon>
        <taxon>Paenibacillaceae</taxon>
        <taxon>Paenibacillus</taxon>
    </lineage>
</organism>
<feature type="active site" description="Charge relay system" evidence="6">
    <location>
        <position position="126"/>
    </location>
</feature>